<keyword evidence="4 5" id="KW-0472">Membrane</keyword>
<evidence type="ECO:0000256" key="2">
    <source>
        <dbReference type="ARBA" id="ARBA00022692"/>
    </source>
</evidence>
<dbReference type="AlphaFoldDB" id="A0AA37UV85"/>
<dbReference type="InterPro" id="IPR007343">
    <property type="entry name" value="Uncharacterised_pept_Zn_put"/>
</dbReference>
<dbReference type="PANTHER" id="PTHR30168:SF0">
    <property type="entry name" value="INNER MEMBRANE PROTEIN"/>
    <property type="match status" value="1"/>
</dbReference>
<dbReference type="Pfam" id="PF04228">
    <property type="entry name" value="Zn_peptidase"/>
    <property type="match status" value="1"/>
</dbReference>
<organism evidence="6 7">
    <name type="scientific">Litorihabitans aurantiacus</name>
    <dbReference type="NCBI Taxonomy" id="1930061"/>
    <lineage>
        <taxon>Bacteria</taxon>
        <taxon>Bacillati</taxon>
        <taxon>Actinomycetota</taxon>
        <taxon>Actinomycetes</taxon>
        <taxon>Micrococcales</taxon>
        <taxon>Beutenbergiaceae</taxon>
        <taxon>Litorihabitans</taxon>
    </lineage>
</organism>
<evidence type="ECO:0000256" key="5">
    <source>
        <dbReference type="SAM" id="Phobius"/>
    </source>
</evidence>
<gene>
    <name evidence="6" type="ORF">GCM10025875_10330</name>
</gene>
<proteinExistence type="predicted"/>
<keyword evidence="2 5" id="KW-0812">Transmembrane</keyword>
<evidence type="ECO:0000313" key="7">
    <source>
        <dbReference type="Proteomes" id="UP001157161"/>
    </source>
</evidence>
<dbReference type="RefSeq" id="WP_284249878.1">
    <property type="nucleotide sequence ID" value="NZ_BSUM01000001.1"/>
</dbReference>
<name>A0AA37UV85_9MICO</name>
<dbReference type="EMBL" id="BSUM01000001">
    <property type="protein sequence ID" value="GMA31041.1"/>
    <property type="molecule type" value="Genomic_DNA"/>
</dbReference>
<evidence type="ECO:0000256" key="3">
    <source>
        <dbReference type="ARBA" id="ARBA00022989"/>
    </source>
</evidence>
<dbReference type="GO" id="GO:0016020">
    <property type="term" value="C:membrane"/>
    <property type="evidence" value="ECO:0007669"/>
    <property type="project" value="UniProtKB-SubCell"/>
</dbReference>
<evidence type="ECO:0000313" key="6">
    <source>
        <dbReference type="EMBL" id="GMA31041.1"/>
    </source>
</evidence>
<protein>
    <submittedName>
        <fullName evidence="6">Membrane protein</fullName>
    </submittedName>
</protein>
<evidence type="ECO:0000256" key="4">
    <source>
        <dbReference type="ARBA" id="ARBA00023136"/>
    </source>
</evidence>
<dbReference type="SUPFAM" id="SSF55486">
    <property type="entry name" value="Metalloproteases ('zincins'), catalytic domain"/>
    <property type="match status" value="1"/>
</dbReference>
<keyword evidence="7" id="KW-1185">Reference proteome</keyword>
<dbReference type="Proteomes" id="UP001157161">
    <property type="component" value="Unassembled WGS sequence"/>
</dbReference>
<dbReference type="PANTHER" id="PTHR30168">
    <property type="entry name" value="PUTATIVE MEMBRANE PROTEIN YPFJ"/>
    <property type="match status" value="1"/>
</dbReference>
<feature type="transmembrane region" description="Helical" evidence="5">
    <location>
        <begin position="22"/>
        <end position="43"/>
    </location>
</feature>
<comment type="subcellular location">
    <subcellularLocation>
        <location evidence="1">Membrane</location>
        <topology evidence="1">Single-pass membrane protein</topology>
    </subcellularLocation>
</comment>
<comment type="caution">
    <text evidence="6">The sequence shown here is derived from an EMBL/GenBank/DDBJ whole genome shotgun (WGS) entry which is preliminary data.</text>
</comment>
<accession>A0AA37UV85</accession>
<reference evidence="6" key="1">
    <citation type="journal article" date="2014" name="Int. J. Syst. Evol. Microbiol.">
        <title>Complete genome sequence of Corynebacterium casei LMG S-19264T (=DSM 44701T), isolated from a smear-ripened cheese.</title>
        <authorList>
            <consortium name="US DOE Joint Genome Institute (JGI-PGF)"/>
            <person name="Walter F."/>
            <person name="Albersmeier A."/>
            <person name="Kalinowski J."/>
            <person name="Ruckert C."/>
        </authorList>
    </citation>
    <scope>NUCLEOTIDE SEQUENCE</scope>
    <source>
        <strain evidence="6">NBRC 112290</strain>
    </source>
</reference>
<sequence length="300" mass="31559">MTFNSDADISSRRVRRGGGRRGVAVGGGIGGIGLIAVVLFQLFTGQQVDLSGLTGEGQAQYQPGQGEDSYVECLEGGDQANREIDCRMSATALSLDAYWEDALPAQAGIAYRLPEFLLFSGQVSTGCGGATSAVGPFYCPPDATVYIDTSFFDELTSRFGADGGPLGELYVVAHEFGHHIQNELGTMAAVDRRGTGPTSDAVRLELQADCYAGMWVGGAADATDANGNAYLERPTDAEVAQALSAASAVGDDHIQETFSGEVSPHTWTHGSSEQRQRWFTTGMTQGTLTACDTFAVGDDL</sequence>
<keyword evidence="3 5" id="KW-1133">Transmembrane helix</keyword>
<reference evidence="6" key="2">
    <citation type="submission" date="2023-02" db="EMBL/GenBank/DDBJ databases">
        <authorList>
            <person name="Sun Q."/>
            <person name="Mori K."/>
        </authorList>
    </citation>
    <scope>NUCLEOTIDE SEQUENCE</scope>
    <source>
        <strain evidence="6">NBRC 112290</strain>
    </source>
</reference>
<evidence type="ECO:0000256" key="1">
    <source>
        <dbReference type="ARBA" id="ARBA00004167"/>
    </source>
</evidence>